<dbReference type="InterPro" id="IPR050950">
    <property type="entry name" value="HTH-type_LysR_regulators"/>
</dbReference>
<dbReference type="Pfam" id="PF00126">
    <property type="entry name" value="HTH_1"/>
    <property type="match status" value="1"/>
</dbReference>
<feature type="domain" description="HTH lysR-type" evidence="5">
    <location>
        <begin position="1"/>
        <end position="58"/>
    </location>
</feature>
<dbReference type="PANTHER" id="PTHR30419:SF29">
    <property type="entry name" value="LYSR-FAMILY TRANSCRIPTIONAL REGULATOR"/>
    <property type="match status" value="1"/>
</dbReference>
<dbReference type="InterPro" id="IPR036388">
    <property type="entry name" value="WH-like_DNA-bd_sf"/>
</dbReference>
<reference evidence="6 7" key="1">
    <citation type="submission" date="2017-07" db="EMBL/GenBank/DDBJ databases">
        <authorList>
            <person name="Sun Z.S."/>
            <person name="Albrecht U."/>
            <person name="Echele G."/>
            <person name="Lee C.C."/>
        </authorList>
    </citation>
    <scope>NUCLEOTIDE SEQUENCE [LARGE SCALE GENOMIC DNA]</scope>
    <source>
        <strain evidence="7">type strain: KCTC 22618</strain>
    </source>
</reference>
<evidence type="ECO:0000256" key="2">
    <source>
        <dbReference type="ARBA" id="ARBA00023015"/>
    </source>
</evidence>
<keyword evidence="3" id="KW-0238">DNA-binding</keyword>
<dbReference type="InterPro" id="IPR005119">
    <property type="entry name" value="LysR_subst-bd"/>
</dbReference>
<keyword evidence="4" id="KW-0804">Transcription</keyword>
<organism evidence="6 7">
    <name type="scientific">Tenacibaculum jejuense</name>
    <dbReference type="NCBI Taxonomy" id="584609"/>
    <lineage>
        <taxon>Bacteria</taxon>
        <taxon>Pseudomonadati</taxon>
        <taxon>Bacteroidota</taxon>
        <taxon>Flavobacteriia</taxon>
        <taxon>Flavobacteriales</taxon>
        <taxon>Flavobacteriaceae</taxon>
        <taxon>Tenacibaculum</taxon>
    </lineage>
</organism>
<evidence type="ECO:0000313" key="7">
    <source>
        <dbReference type="Proteomes" id="UP000215214"/>
    </source>
</evidence>
<evidence type="ECO:0000256" key="4">
    <source>
        <dbReference type="ARBA" id="ARBA00023163"/>
    </source>
</evidence>
<gene>
    <name evidence="6" type="ORF">TJEJU_1117</name>
</gene>
<dbReference type="Gene3D" id="1.10.10.10">
    <property type="entry name" value="Winged helix-like DNA-binding domain superfamily/Winged helix DNA-binding domain"/>
    <property type="match status" value="1"/>
</dbReference>
<dbReference type="Gene3D" id="3.40.190.10">
    <property type="entry name" value="Periplasmic binding protein-like II"/>
    <property type="match status" value="2"/>
</dbReference>
<proteinExistence type="inferred from homology"/>
<dbReference type="PROSITE" id="PS50931">
    <property type="entry name" value="HTH_LYSR"/>
    <property type="match status" value="1"/>
</dbReference>
<evidence type="ECO:0000259" key="5">
    <source>
        <dbReference type="PROSITE" id="PS50931"/>
    </source>
</evidence>
<accession>A0A238U6T8</accession>
<dbReference type="EMBL" id="LT899436">
    <property type="protein sequence ID" value="SNR14867.1"/>
    <property type="molecule type" value="Genomic_DNA"/>
</dbReference>
<dbReference type="OrthoDB" id="9803735at2"/>
<name>A0A238U6T8_9FLAO</name>
<comment type="similarity">
    <text evidence="1">Belongs to the LysR transcriptional regulatory family.</text>
</comment>
<dbReference type="InterPro" id="IPR036390">
    <property type="entry name" value="WH_DNA-bd_sf"/>
</dbReference>
<keyword evidence="2" id="KW-0805">Transcription regulation</keyword>
<dbReference type="PANTHER" id="PTHR30419">
    <property type="entry name" value="HTH-TYPE TRANSCRIPTIONAL REGULATOR YBHD"/>
    <property type="match status" value="1"/>
</dbReference>
<evidence type="ECO:0000256" key="3">
    <source>
        <dbReference type="ARBA" id="ARBA00023125"/>
    </source>
</evidence>
<dbReference type="GO" id="GO:0003677">
    <property type="term" value="F:DNA binding"/>
    <property type="evidence" value="ECO:0007669"/>
    <property type="project" value="UniProtKB-KW"/>
</dbReference>
<dbReference type="SUPFAM" id="SSF53850">
    <property type="entry name" value="Periplasmic binding protein-like II"/>
    <property type="match status" value="1"/>
</dbReference>
<dbReference type="RefSeq" id="WP_095070135.1">
    <property type="nucleotide sequence ID" value="NZ_LT899436.1"/>
</dbReference>
<dbReference type="KEGG" id="tje:TJEJU_1117"/>
<evidence type="ECO:0000313" key="6">
    <source>
        <dbReference type="EMBL" id="SNR14867.1"/>
    </source>
</evidence>
<dbReference type="Proteomes" id="UP000215214">
    <property type="component" value="Chromosome TJEJU"/>
</dbReference>
<dbReference type="CDD" id="cd08411">
    <property type="entry name" value="PBP2_OxyR"/>
    <property type="match status" value="1"/>
</dbReference>
<dbReference type="SUPFAM" id="SSF46785">
    <property type="entry name" value="Winged helix' DNA-binding domain"/>
    <property type="match status" value="1"/>
</dbReference>
<sequence length="312" mass="35614">MNIQQFQYVLAVVDLKNFEAAAEKCFVTQSTLSTMIGRFEKEIGIKIFNRKTKPVSITVEGEEIIKRLRILANEVDALNNLVQELKGEMIGELKIGIIPTVAPYLLPLFLTNFAEAFPKVKIIVREMTTSEIQKALKIRSIDVGILALPLEDDMLNEVDLYSEPFVLYDCSEGDITSKISVNDIDYSKLCLLQEGHCLRTQVQRICDLSDQYTNRDENFEFESGSMDSLLRITRARKGMTILPYLATTDLSPDIKQRLVEFDKPIPVRKVGLVTHKFFVKKKLLSELKLLIQNSVIEHLPQKESEYKILKPL</sequence>
<dbReference type="AlphaFoldDB" id="A0A238U6T8"/>
<protein>
    <submittedName>
        <fullName evidence="6">Transcriptional regulator</fullName>
    </submittedName>
</protein>
<evidence type="ECO:0000256" key="1">
    <source>
        <dbReference type="ARBA" id="ARBA00009437"/>
    </source>
</evidence>
<dbReference type="InterPro" id="IPR000847">
    <property type="entry name" value="LysR_HTH_N"/>
</dbReference>
<dbReference type="GO" id="GO:0003700">
    <property type="term" value="F:DNA-binding transcription factor activity"/>
    <property type="evidence" value="ECO:0007669"/>
    <property type="project" value="InterPro"/>
</dbReference>
<dbReference type="GO" id="GO:0005829">
    <property type="term" value="C:cytosol"/>
    <property type="evidence" value="ECO:0007669"/>
    <property type="project" value="TreeGrafter"/>
</dbReference>
<keyword evidence="7" id="KW-1185">Reference proteome</keyword>
<dbReference type="Pfam" id="PF03466">
    <property type="entry name" value="LysR_substrate"/>
    <property type="match status" value="1"/>
</dbReference>